<protein>
    <submittedName>
        <fullName evidence="2">DUF502 domain-containing protein</fullName>
    </submittedName>
</protein>
<keyword evidence="1" id="KW-1133">Transmembrane helix</keyword>
<organism evidence="2">
    <name type="scientific">candidate division WOR-3 bacterium</name>
    <dbReference type="NCBI Taxonomy" id="2052148"/>
    <lineage>
        <taxon>Bacteria</taxon>
        <taxon>Bacteria division WOR-3</taxon>
    </lineage>
</organism>
<evidence type="ECO:0000313" key="2">
    <source>
        <dbReference type="EMBL" id="HDR00331.1"/>
    </source>
</evidence>
<accession>A0A7V0T7M0</accession>
<dbReference type="EMBL" id="DSBX01000330">
    <property type="protein sequence ID" value="HDR00331.1"/>
    <property type="molecule type" value="Genomic_DNA"/>
</dbReference>
<feature type="transmembrane region" description="Helical" evidence="1">
    <location>
        <begin position="44"/>
        <end position="66"/>
    </location>
</feature>
<dbReference type="PANTHER" id="PTHR31876:SF26">
    <property type="entry name" value="PROTEIN LIKE COV 2"/>
    <property type="match status" value="1"/>
</dbReference>
<sequence length="248" mass="27576">MQVLFRRCGHRPFGSSLHKLRFSLALCRPSDFCYTLPVGQLRKYLIAGIATVLPLGLSVFVIWFLVTRLGELLSPLLTRHVWLTRLPDWVLTILGFVIAVVLIIGVGAVATSLAGRFIIGRLDRLMRRLPFVRGIYTSTRELTDAVFVKRSSLRKSVIAEYPRRGLLAVGFVTSDERLTLADGRRAVFVYFPTTPNPTSGWLALIPEDEITETGMTTDEGLKLVVSGGVVKPEGFTGFVRAARITDDR</sequence>
<keyword evidence="1" id="KW-0812">Transmembrane</keyword>
<dbReference type="AlphaFoldDB" id="A0A7V0T7M0"/>
<name>A0A7V0T7M0_UNCW3</name>
<reference evidence="2" key="1">
    <citation type="journal article" date="2020" name="mSystems">
        <title>Genome- and Community-Level Interaction Insights into Carbon Utilization and Element Cycling Functions of Hydrothermarchaeota in Hydrothermal Sediment.</title>
        <authorList>
            <person name="Zhou Z."/>
            <person name="Liu Y."/>
            <person name="Xu W."/>
            <person name="Pan J."/>
            <person name="Luo Z.H."/>
            <person name="Li M."/>
        </authorList>
    </citation>
    <scope>NUCLEOTIDE SEQUENCE [LARGE SCALE GENOMIC DNA]</scope>
    <source>
        <strain evidence="2">SpSt-1182</strain>
    </source>
</reference>
<proteinExistence type="predicted"/>
<feature type="transmembrane region" description="Helical" evidence="1">
    <location>
        <begin position="86"/>
        <end position="119"/>
    </location>
</feature>
<dbReference type="Proteomes" id="UP000885672">
    <property type="component" value="Unassembled WGS sequence"/>
</dbReference>
<dbReference type="Pfam" id="PF04367">
    <property type="entry name" value="DUF502"/>
    <property type="match status" value="1"/>
</dbReference>
<gene>
    <name evidence="2" type="ORF">ENN51_08640</name>
</gene>
<keyword evidence="1" id="KW-0472">Membrane</keyword>
<evidence type="ECO:0000256" key="1">
    <source>
        <dbReference type="SAM" id="Phobius"/>
    </source>
</evidence>
<dbReference type="PANTHER" id="PTHR31876">
    <property type="entry name" value="COV-LIKE PROTEIN 1"/>
    <property type="match status" value="1"/>
</dbReference>
<comment type="caution">
    <text evidence="2">The sequence shown here is derived from an EMBL/GenBank/DDBJ whole genome shotgun (WGS) entry which is preliminary data.</text>
</comment>
<dbReference type="InterPro" id="IPR007462">
    <property type="entry name" value="COV1-like"/>
</dbReference>